<comment type="catalytic activity">
    <reaction evidence="8">
        <text>a 3-oxo-Delta(5)-steroid = a 3-oxo-Delta(4)-steroid</text>
        <dbReference type="Rhea" id="RHEA:14709"/>
        <dbReference type="ChEBI" id="CHEBI:47907"/>
        <dbReference type="ChEBI" id="CHEBI:47909"/>
        <dbReference type="EC" id="5.3.3.1"/>
    </reaction>
</comment>
<reference evidence="17 20" key="2">
    <citation type="journal article" date="2017" name="Virus Res.">
        <title>Complete genomic characterisation of two novel poxviruses (WKPV and EKPV) from western and eastern grey kangaroos.</title>
        <authorList>
            <person name="Bennett M."/>
            <person name="Tu S.L."/>
            <person name="Upton C."/>
            <person name="McArtor C."/>
            <person name="Gillett A."/>
            <person name="Laird T."/>
            <person name="O'Dea M."/>
        </authorList>
    </citation>
    <scope>NUCLEOTIDE SEQUENCE [LARGE SCALE GENOMIC DNA]</scope>
    <source>
        <strain evidence="17">Sunshine Coast</strain>
    </source>
</reference>
<accession>A0A2C9DTC1</accession>
<keyword evidence="5 17" id="KW-0413">Isomerase</keyword>
<dbReference type="Pfam" id="PF01073">
    <property type="entry name" value="3Beta_HSD"/>
    <property type="match status" value="1"/>
</dbReference>
<name>A0A2C9DTC1_9POXV</name>
<dbReference type="InterPro" id="IPR002225">
    <property type="entry name" value="3Beta_OHSteriod_DH/Estase"/>
</dbReference>
<dbReference type="EMBL" id="MF467281">
    <property type="protein sequence ID" value="ATI21254.1"/>
    <property type="molecule type" value="Genomic_DNA"/>
</dbReference>
<evidence type="ECO:0000256" key="6">
    <source>
        <dbReference type="ARBA" id="ARBA00023250"/>
    </source>
</evidence>
<feature type="domain" description="3-beta hydroxysteroid dehydrogenase/isomerase" evidence="16">
    <location>
        <begin position="27"/>
        <end position="302"/>
    </location>
</feature>
<dbReference type="GO" id="GO:0004769">
    <property type="term" value="F:steroid Delta-isomerase activity"/>
    <property type="evidence" value="ECO:0007669"/>
    <property type="project" value="UniProtKB-EC"/>
</dbReference>
<keyword evidence="20" id="KW-1185">Reference proteome</keyword>
<keyword evidence="7" id="KW-0511">Multifunctional enzyme</keyword>
<evidence type="ECO:0000256" key="1">
    <source>
        <dbReference type="ARBA" id="ARBA00005202"/>
    </source>
</evidence>
<keyword evidence="6" id="KW-0755">Steroidogenesis</keyword>
<comment type="similarity">
    <text evidence="2 14">Belongs to the 3-beta-HSD family.</text>
</comment>
<reference evidence="18 19" key="1">
    <citation type="journal article" date="2017" name="Sci. Rep.">
        <title>Molecular and microscopic characterization of a novel Eastern grey kangaroopox virus genome directly from a clinical sample.</title>
        <authorList>
            <person name="Sarker S."/>
            <person name="Roberts H.K."/>
            <person name="Tidd N."/>
            <person name="Ault S."/>
            <person name="Ladmore G."/>
            <person name="Peters A."/>
            <person name="Forwood J.K."/>
            <person name="Helbig K."/>
            <person name="Raidal S.R."/>
        </authorList>
    </citation>
    <scope>NUCLEOTIDE SEQUENCE [LARGE SCALE GENOMIC DNA]</scope>
    <source>
        <strain evidence="18 19">NSW</strain>
    </source>
</reference>
<dbReference type="Gene3D" id="3.40.50.720">
    <property type="entry name" value="NAD(P)-binding Rossmann-like Domain"/>
    <property type="match status" value="1"/>
</dbReference>
<evidence type="ECO:0000256" key="13">
    <source>
        <dbReference type="ARBA" id="ARBA00060577"/>
    </source>
</evidence>
<evidence type="ECO:0000259" key="16">
    <source>
        <dbReference type="Pfam" id="PF01073"/>
    </source>
</evidence>
<dbReference type="GO" id="GO:0006694">
    <property type="term" value="P:steroid biosynthetic process"/>
    <property type="evidence" value="ECO:0007669"/>
    <property type="project" value="UniProtKB-KW"/>
</dbReference>
<dbReference type="SUPFAM" id="SSF51735">
    <property type="entry name" value="NAD(P)-binding Rossmann-fold domains"/>
    <property type="match status" value="1"/>
</dbReference>
<evidence type="ECO:0000313" key="18">
    <source>
        <dbReference type="EMBL" id="ATX75159.1"/>
    </source>
</evidence>
<dbReference type="GO" id="GO:0003854">
    <property type="term" value="F:3-beta-hydroxy-Delta5-steroid dehydrogenase (NAD+) activity"/>
    <property type="evidence" value="ECO:0007669"/>
    <property type="project" value="UniProtKB-EC"/>
</dbReference>
<evidence type="ECO:0000313" key="20">
    <source>
        <dbReference type="Proteomes" id="UP000318205"/>
    </source>
</evidence>
<sequence length="389" mass="43488">MNSKPLLPSPPPLPPFEDFPTKGMIYLVTGGSGFLGERIIRTLIEESFPLRVGGIRNLDLVVSESWDDLSRSSPVSMRMIIGDVTDRDAVLHAVLGCDVVIHTAGVVDVWGRVDETLLYDVNVEGTRSVIDACVAAGTRYLVHTSSMEVVGPNSRGDPFIRGNEDTRYDTRHREPYPRSKHMAEDLVLKANGIPVSGGACLVTCALRPTGIYGEGHELMLEFYERAKRCRNKCLPRSVDPSVEHGRVYVGNAAWMHVLAAARLPSRAHVMGGQAYFCYDNSPYMSYEDFNAEILGSCGVTISRVRVPWILLAVLARGNWVLRRMLRPFVRYSPMLNPYTLSIASTPFTVQTDKARRHFGYENRYSWAEAKLLTVRWVMEHVGLREGSLK</sequence>
<reference evidence="18" key="3">
    <citation type="submission" date="2018-08" db="EMBL/GenBank/DDBJ databases">
        <authorList>
            <person name="Ferrada E.E."/>
            <person name="Latorre B.A."/>
        </authorList>
    </citation>
    <scope>NUCLEOTIDE SEQUENCE</scope>
    <source>
        <strain evidence="18">NSW</strain>
    </source>
</reference>
<dbReference type="FunFam" id="3.40.50.720:FF:000495">
    <property type="entry name" value="3 hydroxysteroid dehydrogenase, putative"/>
    <property type="match status" value="1"/>
</dbReference>
<evidence type="ECO:0000256" key="15">
    <source>
        <dbReference type="SAM" id="MobiDB-lite"/>
    </source>
</evidence>
<proteinExistence type="inferred from homology"/>
<evidence type="ECO:0000256" key="4">
    <source>
        <dbReference type="ARBA" id="ARBA00023027"/>
    </source>
</evidence>
<evidence type="ECO:0000313" key="19">
    <source>
        <dbReference type="Proteomes" id="UP000318014"/>
    </source>
</evidence>
<evidence type="ECO:0000256" key="8">
    <source>
        <dbReference type="ARBA" id="ARBA00036501"/>
    </source>
</evidence>
<organism evidence="17 20">
    <name type="scientific">Eastern grey kangaroopox virus</name>
    <dbReference type="NCBI Taxonomy" id="2042482"/>
    <lineage>
        <taxon>Viruses</taxon>
        <taxon>Varidnaviria</taxon>
        <taxon>Bamfordvirae</taxon>
        <taxon>Nucleocytoviricota</taxon>
        <taxon>Pokkesviricetes</taxon>
        <taxon>Chitovirales</taxon>
        <taxon>Poxviridae</taxon>
        <taxon>Chordopoxvirinae</taxon>
        <taxon>Macropopoxvirus</taxon>
        <taxon>Macropopoxvirus mgiganteuspox</taxon>
        <taxon>Eastern kangaroopox virus</taxon>
    </lineage>
</organism>
<evidence type="ECO:0000256" key="11">
    <source>
        <dbReference type="ARBA" id="ARBA00039803"/>
    </source>
</evidence>
<evidence type="ECO:0000256" key="2">
    <source>
        <dbReference type="ARBA" id="ARBA00009219"/>
    </source>
</evidence>
<dbReference type="PANTHER" id="PTHR43245">
    <property type="entry name" value="BIFUNCTIONAL POLYMYXIN RESISTANCE PROTEIN ARNA"/>
    <property type="match status" value="1"/>
</dbReference>
<feature type="region of interest" description="Disordered" evidence="15">
    <location>
        <begin position="153"/>
        <end position="173"/>
    </location>
</feature>
<comment type="catalytic activity">
    <reaction evidence="12">
        <text>a 3beta-hydroxy-Delta(5)-steroid + NAD(+) = a 3-oxo-Delta(5)-steroid + NADH + H(+)</text>
        <dbReference type="Rhea" id="RHEA:24076"/>
        <dbReference type="ChEBI" id="CHEBI:1722"/>
        <dbReference type="ChEBI" id="CHEBI:15378"/>
        <dbReference type="ChEBI" id="CHEBI:47907"/>
        <dbReference type="ChEBI" id="CHEBI:57540"/>
        <dbReference type="ChEBI" id="CHEBI:57945"/>
        <dbReference type="EC" id="1.1.1.145"/>
    </reaction>
</comment>
<dbReference type="EC" id="5.3.3.1" evidence="9"/>
<evidence type="ECO:0000256" key="3">
    <source>
        <dbReference type="ARBA" id="ARBA00023002"/>
    </source>
</evidence>
<evidence type="ECO:0000256" key="5">
    <source>
        <dbReference type="ARBA" id="ARBA00023235"/>
    </source>
</evidence>
<comment type="pathway">
    <text evidence="13">Steroid biosynthesis.</text>
</comment>
<dbReference type="Proteomes" id="UP000318014">
    <property type="component" value="Genome"/>
</dbReference>
<evidence type="ECO:0000256" key="7">
    <source>
        <dbReference type="ARBA" id="ARBA00023268"/>
    </source>
</evidence>
<comment type="pathway">
    <text evidence="1">Lipid metabolism; steroid biosynthesis.</text>
</comment>
<dbReference type="EC" id="1.1.1.145" evidence="10"/>
<protein>
    <recommendedName>
        <fullName evidence="11">3 beta-hydroxysteroid dehydrogenase/Delta 5--&gt;4-isomerase</fullName>
        <ecNumber evidence="10">1.1.1.145</ecNumber>
        <ecNumber evidence="9">5.3.3.1</ecNumber>
    </recommendedName>
</protein>
<feature type="compositionally biased region" description="Basic and acidic residues" evidence="15">
    <location>
        <begin position="162"/>
        <end position="173"/>
    </location>
</feature>
<keyword evidence="3 14" id="KW-0560">Oxidoreductase</keyword>
<dbReference type="Proteomes" id="UP000318205">
    <property type="component" value="Segment"/>
</dbReference>
<gene>
    <name evidence="18" type="ORF">EKPV-NSW-ORF175</name>
</gene>
<evidence type="ECO:0000256" key="12">
    <source>
        <dbReference type="ARBA" id="ARBA00050090"/>
    </source>
</evidence>
<evidence type="ECO:0000256" key="14">
    <source>
        <dbReference type="RuleBase" id="RU004475"/>
    </source>
</evidence>
<dbReference type="PANTHER" id="PTHR43245:SF51">
    <property type="entry name" value="SHORT CHAIN DEHYDROGENASE_REDUCTASE FAMILY 42E, MEMBER 2"/>
    <property type="match status" value="1"/>
</dbReference>
<dbReference type="InterPro" id="IPR050177">
    <property type="entry name" value="Lipid_A_modif_metabolic_enz"/>
</dbReference>
<evidence type="ECO:0000256" key="9">
    <source>
        <dbReference type="ARBA" id="ARBA00038856"/>
    </source>
</evidence>
<evidence type="ECO:0000313" key="17">
    <source>
        <dbReference type="EMBL" id="ATI21254.1"/>
    </source>
</evidence>
<dbReference type="EMBL" id="MF661791">
    <property type="protein sequence ID" value="ATX75159.1"/>
    <property type="molecule type" value="Genomic_DNA"/>
</dbReference>
<evidence type="ECO:0000256" key="10">
    <source>
        <dbReference type="ARBA" id="ARBA00038967"/>
    </source>
</evidence>
<dbReference type="InterPro" id="IPR036291">
    <property type="entry name" value="NAD(P)-bd_dom_sf"/>
</dbReference>
<keyword evidence="4" id="KW-0520">NAD</keyword>